<protein>
    <submittedName>
        <fullName evidence="5">Metallo-beta-lactamase superfamily protein</fullName>
    </submittedName>
</protein>
<reference evidence="5" key="1">
    <citation type="submission" date="2020-05" db="EMBL/GenBank/DDBJ databases">
        <title>Mycena genomes resolve the evolution of fungal bioluminescence.</title>
        <authorList>
            <person name="Tsai I.J."/>
        </authorList>
    </citation>
    <scope>NUCLEOTIDE SEQUENCE</scope>
    <source>
        <strain evidence="5">160909Yilan</strain>
    </source>
</reference>
<dbReference type="GO" id="GO:0016787">
    <property type="term" value="F:hydrolase activity"/>
    <property type="evidence" value="ECO:0007669"/>
    <property type="project" value="UniProtKB-KW"/>
</dbReference>
<keyword evidence="4" id="KW-0862">Zinc</keyword>
<evidence type="ECO:0000256" key="4">
    <source>
        <dbReference type="ARBA" id="ARBA00022833"/>
    </source>
</evidence>
<dbReference type="PANTHER" id="PTHR42978:SF5">
    <property type="entry name" value="METALLO-BETA-LACTAMASE DOMAIN-CONTAINING PROTEIN"/>
    <property type="match status" value="1"/>
</dbReference>
<organism evidence="5 6">
    <name type="scientific">Mycena sanguinolenta</name>
    <dbReference type="NCBI Taxonomy" id="230812"/>
    <lineage>
        <taxon>Eukaryota</taxon>
        <taxon>Fungi</taxon>
        <taxon>Dikarya</taxon>
        <taxon>Basidiomycota</taxon>
        <taxon>Agaricomycotina</taxon>
        <taxon>Agaricomycetes</taxon>
        <taxon>Agaricomycetidae</taxon>
        <taxon>Agaricales</taxon>
        <taxon>Marasmiineae</taxon>
        <taxon>Mycenaceae</taxon>
        <taxon>Mycena</taxon>
    </lineage>
</organism>
<evidence type="ECO:0000256" key="3">
    <source>
        <dbReference type="ARBA" id="ARBA00022801"/>
    </source>
</evidence>
<evidence type="ECO:0000256" key="2">
    <source>
        <dbReference type="ARBA" id="ARBA00022723"/>
    </source>
</evidence>
<keyword evidence="2" id="KW-0479">Metal-binding</keyword>
<comment type="caution">
    <text evidence="5">The sequence shown here is derived from an EMBL/GenBank/DDBJ whole genome shotgun (WGS) entry which is preliminary data.</text>
</comment>
<accession>A0A8H7DJH5</accession>
<dbReference type="AlphaFoldDB" id="A0A8H7DJH5"/>
<dbReference type="SUPFAM" id="SSF56281">
    <property type="entry name" value="Metallo-hydrolase/oxidoreductase"/>
    <property type="match status" value="1"/>
</dbReference>
<dbReference type="GO" id="GO:0046872">
    <property type="term" value="F:metal ion binding"/>
    <property type="evidence" value="ECO:0007669"/>
    <property type="project" value="UniProtKB-KW"/>
</dbReference>
<name>A0A8H7DJH5_9AGAR</name>
<dbReference type="Gene3D" id="3.60.15.10">
    <property type="entry name" value="Ribonuclease Z/Hydroxyacylglutathione hydrolase-like"/>
    <property type="match status" value="1"/>
</dbReference>
<sequence>MRISIGDMSIFPNSTTLVVGSETNTSAYPRSLPQSEPFRAFTHNIPSGRTVTKIDFSAANLTFSGMKAVDYFGDGSFLNASTPGHLPGHLSALARVTPTTFIALGGDTFHHVAETSISTDYFWSPDSSDGAFDKLSRAQQFFVISDLPDSFAADPVTAQISLEKIATFDADPDIFVAVAHDSSLMSSIPYFPAYLNDWQASGLK</sequence>
<comment type="similarity">
    <text evidence="1">Belongs to the metallo-beta-lactamase superfamily.</text>
</comment>
<dbReference type="InterPro" id="IPR036866">
    <property type="entry name" value="RibonucZ/Hydroxyglut_hydro"/>
</dbReference>
<keyword evidence="6" id="KW-1185">Reference proteome</keyword>
<dbReference type="PANTHER" id="PTHR42978">
    <property type="entry name" value="QUORUM-QUENCHING LACTONASE YTNP-RELATED-RELATED"/>
    <property type="match status" value="1"/>
</dbReference>
<dbReference type="InterPro" id="IPR051013">
    <property type="entry name" value="MBL_superfamily_lactonases"/>
</dbReference>
<evidence type="ECO:0000313" key="5">
    <source>
        <dbReference type="EMBL" id="KAF7374593.1"/>
    </source>
</evidence>
<dbReference type="Proteomes" id="UP000623467">
    <property type="component" value="Unassembled WGS sequence"/>
</dbReference>
<proteinExistence type="inferred from homology"/>
<gene>
    <name evidence="5" type="ORF">MSAN_00343900</name>
</gene>
<evidence type="ECO:0000256" key="1">
    <source>
        <dbReference type="ARBA" id="ARBA00007749"/>
    </source>
</evidence>
<keyword evidence="3" id="KW-0378">Hydrolase</keyword>
<dbReference type="OrthoDB" id="10250730at2759"/>
<dbReference type="EMBL" id="JACAZH010000002">
    <property type="protein sequence ID" value="KAF7374593.1"/>
    <property type="molecule type" value="Genomic_DNA"/>
</dbReference>
<evidence type="ECO:0000313" key="6">
    <source>
        <dbReference type="Proteomes" id="UP000623467"/>
    </source>
</evidence>